<organism evidence="1 2">
    <name type="scientific">Thermosporothrix hazakensis</name>
    <dbReference type="NCBI Taxonomy" id="644383"/>
    <lineage>
        <taxon>Bacteria</taxon>
        <taxon>Bacillati</taxon>
        <taxon>Chloroflexota</taxon>
        <taxon>Ktedonobacteria</taxon>
        <taxon>Ktedonobacterales</taxon>
        <taxon>Thermosporotrichaceae</taxon>
        <taxon>Thermosporothrix</taxon>
    </lineage>
</organism>
<comment type="caution">
    <text evidence="1">The sequence shown here is derived from an EMBL/GenBank/DDBJ whole genome shotgun (WGS) entry which is preliminary data.</text>
</comment>
<protein>
    <submittedName>
        <fullName evidence="1">Uncharacterized protein</fullName>
    </submittedName>
</protein>
<keyword evidence="2" id="KW-1185">Reference proteome</keyword>
<proteinExistence type="predicted"/>
<dbReference type="AlphaFoldDB" id="A0A326UHR9"/>
<gene>
    <name evidence="1" type="ORF">EI42_03577</name>
</gene>
<reference evidence="1 2" key="1">
    <citation type="submission" date="2018-06" db="EMBL/GenBank/DDBJ databases">
        <title>Genomic Encyclopedia of Archaeal and Bacterial Type Strains, Phase II (KMG-II): from individual species to whole genera.</title>
        <authorList>
            <person name="Goeker M."/>
        </authorList>
    </citation>
    <scope>NUCLEOTIDE SEQUENCE [LARGE SCALE GENOMIC DNA]</scope>
    <source>
        <strain evidence="1 2">ATCC BAA-1881</strain>
    </source>
</reference>
<name>A0A326UHR9_THEHA</name>
<sequence>MRKGHFRDRTWLFQTDVQKSSDAVKRSSRFSLSLLREIEPERVGKQRDAKNQAENQGDR</sequence>
<accession>A0A326UHR9</accession>
<dbReference type="EMBL" id="QKUF01000012">
    <property type="protein sequence ID" value="PZW27490.1"/>
    <property type="molecule type" value="Genomic_DNA"/>
</dbReference>
<evidence type="ECO:0000313" key="2">
    <source>
        <dbReference type="Proteomes" id="UP000248806"/>
    </source>
</evidence>
<dbReference type="Proteomes" id="UP000248806">
    <property type="component" value="Unassembled WGS sequence"/>
</dbReference>
<evidence type="ECO:0000313" key="1">
    <source>
        <dbReference type="EMBL" id="PZW27490.1"/>
    </source>
</evidence>